<sequence length="86" mass="10073">MTPKEQFRELFDFANQTEDKKNAERIRREGILEIARMANTLSYLNFRAAISATEDERNAWTARRETTQAQIAAINERIKPKNEKTD</sequence>
<proteinExistence type="predicted"/>
<evidence type="ECO:0000313" key="2">
    <source>
        <dbReference type="Proteomes" id="UP000808337"/>
    </source>
</evidence>
<dbReference type="EMBL" id="JADKGY010000028">
    <property type="protein sequence ID" value="MBK9983839.1"/>
    <property type="molecule type" value="Genomic_DNA"/>
</dbReference>
<accession>A0A9D7SZW3</accession>
<dbReference type="AlphaFoldDB" id="A0A9D7SZW3"/>
<name>A0A9D7SZW3_9BACT</name>
<evidence type="ECO:0000313" key="1">
    <source>
        <dbReference type="EMBL" id="MBK9983839.1"/>
    </source>
</evidence>
<gene>
    <name evidence="1" type="ORF">IPP15_15970</name>
</gene>
<comment type="caution">
    <text evidence="1">The sequence shown here is derived from an EMBL/GenBank/DDBJ whole genome shotgun (WGS) entry which is preliminary data.</text>
</comment>
<organism evidence="1 2">
    <name type="scientific">Candidatus Opimibacter skivensis</name>
    <dbReference type="NCBI Taxonomy" id="2982028"/>
    <lineage>
        <taxon>Bacteria</taxon>
        <taxon>Pseudomonadati</taxon>
        <taxon>Bacteroidota</taxon>
        <taxon>Saprospiria</taxon>
        <taxon>Saprospirales</taxon>
        <taxon>Saprospiraceae</taxon>
        <taxon>Candidatus Opimibacter</taxon>
    </lineage>
</organism>
<reference evidence="1 2" key="1">
    <citation type="submission" date="2020-10" db="EMBL/GenBank/DDBJ databases">
        <title>Connecting structure to function with the recovery of over 1000 high-quality activated sludge metagenome-assembled genomes encoding full-length rRNA genes using long-read sequencing.</title>
        <authorList>
            <person name="Singleton C.M."/>
            <person name="Petriglieri F."/>
            <person name="Kristensen J.M."/>
            <person name="Kirkegaard R.H."/>
            <person name="Michaelsen T.Y."/>
            <person name="Andersen M.H."/>
            <person name="Karst S.M."/>
            <person name="Dueholm M.S."/>
            <person name="Nielsen P.H."/>
            <person name="Albertsen M."/>
        </authorList>
    </citation>
    <scope>NUCLEOTIDE SEQUENCE [LARGE SCALE GENOMIC DNA]</scope>
    <source>
        <strain evidence="1">Ribe_18-Q3-R11-54_MAXAC.273</strain>
    </source>
</reference>
<protein>
    <submittedName>
        <fullName evidence="1">Uncharacterized protein</fullName>
    </submittedName>
</protein>
<dbReference type="Proteomes" id="UP000808337">
    <property type="component" value="Unassembled WGS sequence"/>
</dbReference>